<keyword evidence="2" id="KW-0472">Membrane</keyword>
<evidence type="ECO:0000256" key="2">
    <source>
        <dbReference type="SAM" id="Phobius"/>
    </source>
</evidence>
<evidence type="ECO:0000256" key="1">
    <source>
        <dbReference type="SAM" id="MobiDB-lite"/>
    </source>
</evidence>
<keyword evidence="2" id="KW-1133">Transmembrane helix</keyword>
<protein>
    <submittedName>
        <fullName evidence="3">Uncharacterized protein</fullName>
    </submittedName>
</protein>
<feature type="region of interest" description="Disordered" evidence="1">
    <location>
        <begin position="1"/>
        <end position="34"/>
    </location>
</feature>
<feature type="region of interest" description="Disordered" evidence="1">
    <location>
        <begin position="64"/>
        <end position="98"/>
    </location>
</feature>
<dbReference type="AlphaFoldDB" id="A0A561BY21"/>
<evidence type="ECO:0000313" key="3">
    <source>
        <dbReference type="EMBL" id="TWD83728.1"/>
    </source>
</evidence>
<sequence>MSQQYGPPQQPPAQGGWGSGGYPPPQFRPAGRRSNRRTQWIVMGGAALAVVLIAAGVVLLVTTGGEKDGTPSATDTVTPEPVGTMYTPPTPEPTEAPVTKGPYDTGVEVGGGVWFTPAKGWVKDSDKKRSGLNYLLPEPGRPGAIDGFFWIRQTKLMGAKAFAEHLVDVESNNLQHVVIGKGSYRPCPNKALKLCYATNYSAVVPGAKGKKPVVFSGFVQAFEDHKGLTTATDAALQREVWPVRKQEILNMNGTLVRSF</sequence>
<keyword evidence="4" id="KW-1185">Reference proteome</keyword>
<keyword evidence="2" id="KW-0812">Transmembrane</keyword>
<dbReference type="EMBL" id="VIVK01000001">
    <property type="protein sequence ID" value="TWD83728.1"/>
    <property type="molecule type" value="Genomic_DNA"/>
</dbReference>
<dbReference type="RefSeq" id="WP_145810578.1">
    <property type="nucleotide sequence ID" value="NZ_VIVK01000001.1"/>
</dbReference>
<gene>
    <name evidence="3" type="ORF">FB561_4897</name>
</gene>
<organism evidence="3 4">
    <name type="scientific">Kribbella amoyensis</name>
    <dbReference type="NCBI Taxonomy" id="996641"/>
    <lineage>
        <taxon>Bacteria</taxon>
        <taxon>Bacillati</taxon>
        <taxon>Actinomycetota</taxon>
        <taxon>Actinomycetes</taxon>
        <taxon>Propionibacteriales</taxon>
        <taxon>Kribbellaceae</taxon>
        <taxon>Kribbella</taxon>
    </lineage>
</organism>
<reference evidence="3 4" key="1">
    <citation type="submission" date="2019-06" db="EMBL/GenBank/DDBJ databases">
        <title>Sequencing the genomes of 1000 actinobacteria strains.</title>
        <authorList>
            <person name="Klenk H.-P."/>
        </authorList>
    </citation>
    <scope>NUCLEOTIDE SEQUENCE [LARGE SCALE GENOMIC DNA]</scope>
    <source>
        <strain evidence="3 4">DSM 24683</strain>
    </source>
</reference>
<comment type="caution">
    <text evidence="3">The sequence shown here is derived from an EMBL/GenBank/DDBJ whole genome shotgun (WGS) entry which is preliminary data.</text>
</comment>
<dbReference type="OrthoDB" id="3820919at2"/>
<accession>A0A561BY21</accession>
<name>A0A561BY21_9ACTN</name>
<dbReference type="Proteomes" id="UP000318380">
    <property type="component" value="Unassembled WGS sequence"/>
</dbReference>
<proteinExistence type="predicted"/>
<evidence type="ECO:0000313" key="4">
    <source>
        <dbReference type="Proteomes" id="UP000318380"/>
    </source>
</evidence>
<feature type="transmembrane region" description="Helical" evidence="2">
    <location>
        <begin position="40"/>
        <end position="61"/>
    </location>
</feature>